<name>A0A8B7CMZ5_PHODC</name>
<dbReference type="Proteomes" id="UP000228380">
    <property type="component" value="Chromosome 17"/>
</dbReference>
<evidence type="ECO:0000313" key="2">
    <source>
        <dbReference type="Proteomes" id="UP000228380"/>
    </source>
</evidence>
<keyword evidence="2" id="KW-1185">Reference proteome</keyword>
<evidence type="ECO:0000313" key="3">
    <source>
        <dbReference type="RefSeq" id="XP_008802604.1"/>
    </source>
</evidence>
<dbReference type="RefSeq" id="XP_008802604.1">
    <property type="nucleotide sequence ID" value="XM_008804382.3"/>
</dbReference>
<dbReference type="PANTHER" id="PTHR31343:SF29">
    <property type="entry name" value="DUF789 DOMAIN-CONTAINING PROTEIN"/>
    <property type="match status" value="1"/>
</dbReference>
<gene>
    <name evidence="3" type="primary">LOC103716400</name>
</gene>
<sequence length="308" mass="35326">MAADRRRHSNLQCFLTRTTPSVPSHSLPKTCFRDLNSLWHPVIKDRIEYFTLKDLWDQYTEWSVYGAGVPVVLNNGETVVQYYVPYLSAIQIYTSKSPVASRNMLEESESDSCSDDSESEKLSRSWDAVSDDFDQDASPTREHLGHLCFQYIEYGAPYVRLPLADKVAELARTYPGLMTLKSVELSPASWMSVAWYPIYHIPARRNVKDLSACFLTYHTISSAFQDNMVGDMEKDVHFTTENGLELKKWSNCITLSPFGLATYKVQGNIWTNPECADHERIRNLYSAAASWLRQLGVHHHDFDFFTTH</sequence>
<proteinExistence type="predicted"/>
<accession>A0A8B7CMZ5</accession>
<protein>
    <submittedName>
        <fullName evidence="3">Uncharacterized protein LOC103716400</fullName>
    </submittedName>
</protein>
<reference evidence="3" key="2">
    <citation type="submission" date="2025-08" db="UniProtKB">
        <authorList>
            <consortium name="RefSeq"/>
        </authorList>
    </citation>
    <scope>IDENTIFICATION</scope>
    <source>
        <tissue evidence="3">Young leaves</tissue>
    </source>
</reference>
<dbReference type="InterPro" id="IPR008507">
    <property type="entry name" value="DUF789"/>
</dbReference>
<feature type="compositionally biased region" description="Acidic residues" evidence="1">
    <location>
        <begin position="106"/>
        <end position="118"/>
    </location>
</feature>
<dbReference type="Pfam" id="PF05623">
    <property type="entry name" value="DUF789"/>
    <property type="match status" value="1"/>
</dbReference>
<dbReference type="OrthoDB" id="1896065at2759"/>
<evidence type="ECO:0000256" key="1">
    <source>
        <dbReference type="SAM" id="MobiDB-lite"/>
    </source>
</evidence>
<dbReference type="AlphaFoldDB" id="A0A8B7CMZ5"/>
<organism evidence="2 3">
    <name type="scientific">Phoenix dactylifera</name>
    <name type="common">Date palm</name>
    <dbReference type="NCBI Taxonomy" id="42345"/>
    <lineage>
        <taxon>Eukaryota</taxon>
        <taxon>Viridiplantae</taxon>
        <taxon>Streptophyta</taxon>
        <taxon>Embryophyta</taxon>
        <taxon>Tracheophyta</taxon>
        <taxon>Spermatophyta</taxon>
        <taxon>Magnoliopsida</taxon>
        <taxon>Liliopsida</taxon>
        <taxon>Arecaceae</taxon>
        <taxon>Coryphoideae</taxon>
        <taxon>Phoeniceae</taxon>
        <taxon>Phoenix</taxon>
    </lineage>
</organism>
<feature type="region of interest" description="Disordered" evidence="1">
    <location>
        <begin position="104"/>
        <end position="127"/>
    </location>
</feature>
<dbReference type="GeneID" id="103716400"/>
<dbReference type="PANTHER" id="PTHR31343">
    <property type="entry name" value="T15D22.8"/>
    <property type="match status" value="1"/>
</dbReference>
<dbReference type="KEGG" id="pda:103716400"/>
<reference evidence="2" key="1">
    <citation type="journal article" date="2019" name="Nat. Commun.">
        <title>Genome-wide association mapping of date palm fruit traits.</title>
        <authorList>
            <person name="Hazzouri K.M."/>
            <person name="Gros-Balthazard M."/>
            <person name="Flowers J.M."/>
            <person name="Copetti D."/>
            <person name="Lemansour A."/>
            <person name="Lebrun M."/>
            <person name="Masmoudi K."/>
            <person name="Ferrand S."/>
            <person name="Dhar M.I."/>
            <person name="Fresquez Z.A."/>
            <person name="Rosas U."/>
            <person name="Zhang J."/>
            <person name="Talag J."/>
            <person name="Lee S."/>
            <person name="Kudrna D."/>
            <person name="Powell R.F."/>
            <person name="Leitch I.J."/>
            <person name="Krueger R.R."/>
            <person name="Wing R.A."/>
            <person name="Amiri K.M.A."/>
            <person name="Purugganan M.D."/>
        </authorList>
    </citation>
    <scope>NUCLEOTIDE SEQUENCE [LARGE SCALE GENOMIC DNA]</scope>
    <source>
        <strain evidence="2">cv. Khalas</strain>
    </source>
</reference>